<dbReference type="Proteomes" id="UP000466607">
    <property type="component" value="Chromosome"/>
</dbReference>
<dbReference type="Pfam" id="PF04244">
    <property type="entry name" value="DPRP"/>
    <property type="match status" value="1"/>
</dbReference>
<name>A0AAD1IHL6_9MYCO</name>
<organism evidence="1 2">
    <name type="scientific">Mycolicibacterium litorale</name>
    <dbReference type="NCBI Taxonomy" id="758802"/>
    <lineage>
        <taxon>Bacteria</taxon>
        <taxon>Bacillati</taxon>
        <taxon>Actinomycetota</taxon>
        <taxon>Actinomycetes</taxon>
        <taxon>Mycobacteriales</taxon>
        <taxon>Mycobacteriaceae</taxon>
        <taxon>Mycolicibacterium</taxon>
    </lineage>
</organism>
<dbReference type="PANTHER" id="PTHR38657">
    <property type="entry name" value="SLR1343 PROTEIN"/>
    <property type="match status" value="1"/>
</dbReference>
<evidence type="ECO:0000313" key="1">
    <source>
        <dbReference type="EMBL" id="BBY15752.1"/>
    </source>
</evidence>
<dbReference type="AlphaFoldDB" id="A0AAD1IHL6"/>
<sequence length="162" mass="18792">MTGVRDDTPLWLFADQLGPAVHGGEHAHREVLLIEATSALRKRRYHRQKLHLVLSALRHADRDLGDRATLLRSDNYTEALRRFGRPVLVHQPTSFAAEKFVHRLEQQGLVADVLPTPTFALPRAEFELWAGARTRFRMEDFYRDQRRRFDVLMQGDEPVGNR</sequence>
<gene>
    <name evidence="1" type="ORF">MLIT_13440</name>
</gene>
<accession>A0AAD1IHL6</accession>
<proteinExistence type="predicted"/>
<dbReference type="InterPro" id="IPR007357">
    <property type="entry name" value="PhrB-like"/>
</dbReference>
<reference evidence="1 2" key="1">
    <citation type="journal article" date="2019" name="Emerg. Microbes Infect.">
        <title>Comprehensive subspecies identification of 175 nontuberculous mycobacteria species based on 7547 genomic profiles.</title>
        <authorList>
            <person name="Matsumoto Y."/>
            <person name="Kinjo T."/>
            <person name="Motooka D."/>
            <person name="Nabeya D."/>
            <person name="Jung N."/>
            <person name="Uechi K."/>
            <person name="Horii T."/>
            <person name="Iida T."/>
            <person name="Fujita J."/>
            <person name="Nakamura S."/>
        </authorList>
    </citation>
    <scope>NUCLEOTIDE SEQUENCE [LARGE SCALE GENOMIC DNA]</scope>
    <source>
        <strain evidence="1 2">JCM 17423</strain>
    </source>
</reference>
<dbReference type="InterPro" id="IPR014729">
    <property type="entry name" value="Rossmann-like_a/b/a_fold"/>
</dbReference>
<evidence type="ECO:0000313" key="2">
    <source>
        <dbReference type="Proteomes" id="UP000466607"/>
    </source>
</evidence>
<dbReference type="Gene3D" id="3.40.50.620">
    <property type="entry name" value="HUPs"/>
    <property type="match status" value="1"/>
</dbReference>
<protein>
    <recommendedName>
        <fullName evidence="3">Cryptochrome/photolyase family protein</fullName>
    </recommendedName>
</protein>
<dbReference type="InterPro" id="IPR052551">
    <property type="entry name" value="UV-DNA_repair_photolyase"/>
</dbReference>
<evidence type="ECO:0008006" key="3">
    <source>
        <dbReference type="Google" id="ProtNLM"/>
    </source>
</evidence>
<keyword evidence="2" id="KW-1185">Reference proteome</keyword>
<dbReference type="EMBL" id="AP022586">
    <property type="protein sequence ID" value="BBY15752.1"/>
    <property type="molecule type" value="Genomic_DNA"/>
</dbReference>
<dbReference type="PANTHER" id="PTHR38657:SF1">
    <property type="entry name" value="SLR1343 PROTEIN"/>
    <property type="match status" value="1"/>
</dbReference>
<dbReference type="Gene3D" id="1.25.40.80">
    <property type="match status" value="1"/>
</dbReference>